<proteinExistence type="predicted"/>
<dbReference type="Proteomes" id="UP001490330">
    <property type="component" value="Unassembled WGS sequence"/>
</dbReference>
<keyword evidence="3" id="KW-1185">Reference proteome</keyword>
<dbReference type="SUPFAM" id="SSF69318">
    <property type="entry name" value="Integrin alpha N-terminal domain"/>
    <property type="match status" value="1"/>
</dbReference>
<comment type="caution">
    <text evidence="2">The sequence shown here is derived from an EMBL/GenBank/DDBJ whole genome shotgun (WGS) entry which is preliminary data.</text>
</comment>
<organism evidence="2 3">
    <name type="scientific">Streptomyces flaveolus</name>
    <dbReference type="NCBI Taxonomy" id="67297"/>
    <lineage>
        <taxon>Bacteria</taxon>
        <taxon>Bacillati</taxon>
        <taxon>Actinomycetota</taxon>
        <taxon>Actinomycetes</taxon>
        <taxon>Kitasatosporales</taxon>
        <taxon>Streptomycetaceae</taxon>
        <taxon>Streptomyces</taxon>
    </lineage>
</organism>
<dbReference type="EMBL" id="JBEPCV010000025">
    <property type="protein sequence ID" value="MER6906747.1"/>
    <property type="molecule type" value="Genomic_DNA"/>
</dbReference>
<accession>A0ABV1VJT7</accession>
<protein>
    <submittedName>
        <fullName evidence="2">VCBS repeat-containing protein</fullName>
    </submittedName>
</protein>
<reference evidence="2 3" key="1">
    <citation type="submission" date="2024-06" db="EMBL/GenBank/DDBJ databases">
        <title>The Natural Products Discovery Center: Release of the First 8490 Sequenced Strains for Exploring Actinobacteria Biosynthetic Diversity.</title>
        <authorList>
            <person name="Kalkreuter E."/>
            <person name="Kautsar S.A."/>
            <person name="Yang D."/>
            <person name="Bader C.D."/>
            <person name="Teijaro C.N."/>
            <person name="Fluegel L."/>
            <person name="Davis C.M."/>
            <person name="Simpson J.R."/>
            <person name="Lauterbach L."/>
            <person name="Steele A.D."/>
            <person name="Gui C."/>
            <person name="Meng S."/>
            <person name="Li G."/>
            <person name="Viehrig K."/>
            <person name="Ye F."/>
            <person name="Su P."/>
            <person name="Kiefer A.F."/>
            <person name="Nichols A."/>
            <person name="Cepeda A.J."/>
            <person name="Yan W."/>
            <person name="Fan B."/>
            <person name="Jiang Y."/>
            <person name="Adhikari A."/>
            <person name="Zheng C.-J."/>
            <person name="Schuster L."/>
            <person name="Cowan T.M."/>
            <person name="Smanski M.J."/>
            <person name="Chevrette M.G."/>
            <person name="De Carvalho L.P.S."/>
            <person name="Shen B."/>
        </authorList>
    </citation>
    <scope>NUCLEOTIDE SEQUENCE [LARGE SCALE GENOMIC DNA]</scope>
    <source>
        <strain evidence="2 3">NPDC000632</strain>
    </source>
</reference>
<feature type="region of interest" description="Disordered" evidence="1">
    <location>
        <begin position="1618"/>
        <end position="1670"/>
    </location>
</feature>
<name>A0ABV1VJT7_9ACTN</name>
<sequence>MSGLRFLPWVRDGLAGGLPGASSGAVSGASRAAVDIGLTVSRGTDLLPVAPVAVTLLGPGDVVGVDPGQIIRTFPAPDATGVETTGFVAVEFDRPDLPWMFSPGAPDERGRLRPWLALVVVPESDAQLTTADGKGTAPAVLSCPADALPDPAQSWAWAHAQLVATADEDPLTVLKEAPERSLSRILCPTVTDDRTRYLAALVPAYEAGRLAGLGLPQAEATGLAPAWQPGATGRITLPVYHSWRFTTGLDGDFESLAVRLEGRPITGVGARPLDLAQAGVLPLASGTPEATAWLGSALRTPGTGPAWPEATRTAWRAAMRARFARSTDRLPPPLYGGAYGGAPDGTPPAEGAEPAWLAAVNLEPQHRAAAALGARVVQDRQEDLVAAVQQQAADLREANALLSFARLARGAGSALHRRRFMPPAAPTAAPTAAVPGPTAAATADASRALSDAQLLAVTRPVHDLVRMPSAAALAGPGTTDAVQAEASGQVTAEAAPAAPLARVAATVADVMDRNPAVASATTAAFRRATRGRADGGDRLGASTAATVAALAGGLASPVPPATLPAGAVPDTMFRDARGNPITLEQLTAAFLSSADPWWLTPPPPPPAAWLELPQQARTAPVANSDGRLYVLAAADLGFGDPVGSLYEYVPDPAGGPGLWRNHGGPEGPGRAGLEGNLAIVPGANPRIFALRTAGWVQELVERRWVTDRWIWQTHALSGGDFVHNGCDPVVAGGGVWVVSGQETLCRLDLATGAWSSFGNAASGVLNRLSGPLAVSPDGAYVFAHSGGMSLWRNTGGAGTWSLITAPVLHGPGVSAGPADMRTVSSNGELYDYRYGRTPAWRNLGKPLGRALSALSPSTGDVQHAIATDGTLLRGTGVAGTAPVWTAWTLPAGHTPKAGIAPVADPYAANAAYVLTTEGRVLRAVFSGTSVTCTDRGNAVDPGGQGGWLDWPVADRRRYAPKVGLFASVLVSQLDVSGATPVARHATGPDLGYDGAPRAAWVQGGGPNSQLGAAGTRGVGTAVADLTGNGRPDLVVLSVDFAGGSGRIGYQVGFDLDKNGVPTGGWGPVQYAPDLVGPVVDVDIALSDLDGDGRPELIVAYAKAEGTGGRVSWRIGWRLNASGRAGGWGLTQTLPAATGPLAALGVDVVDVTDDDTPDLLLVTAERGPYRDEVTHRIGRSVNRRGLVTGGWTEPVPFGGPKPAETARLSGLSVAAVDLTGTRRADLLFLRSFPTGGTHRPALCAAFDLDASGVPASWGDTTVTAPMPQSTAVAGSSLAVTDLDPVLTERRAAMGDRFVGAAMRHQTVVAATQQLTRQTPPPGVPVTATAAALRAALDPLATVPERALSRIGLDGLPLSDTLPPGADPLRGLVTGVEFEEPVYELLRALSPEHLLGGAENVPADTVGLLETDPAFLEAFMLGLNTELGRELLWREVPVDPATTYFRQFWDVRGAAPDGGRPPGSQLPDIPPIAEWGGGALGLHTTGVGAAGEGVLVLVVRGELLRRYPDTAVTARKAAWTGKYGAARTVQEGGAELLPLFSARFDPDLRLFCFPLTRAEAVGKRLDAGWFFCFREQPSGLRFGLDEGEQPPADPYNSAHYASRVLQRPVFVALHADDLLPADSATVPDGPGTKPRRPTAGARTATQESTAEESTSQESATGPAATDPSEANQ</sequence>
<evidence type="ECO:0000313" key="2">
    <source>
        <dbReference type="EMBL" id="MER6906747.1"/>
    </source>
</evidence>
<evidence type="ECO:0000256" key="1">
    <source>
        <dbReference type="SAM" id="MobiDB-lite"/>
    </source>
</evidence>
<feature type="compositionally biased region" description="Low complexity" evidence="1">
    <location>
        <begin position="1641"/>
        <end position="1658"/>
    </location>
</feature>
<dbReference type="InterPro" id="IPR028994">
    <property type="entry name" value="Integrin_alpha_N"/>
</dbReference>
<gene>
    <name evidence="2" type="ORF">ABT322_24010</name>
</gene>
<dbReference type="RefSeq" id="WP_350720874.1">
    <property type="nucleotide sequence ID" value="NZ_JBEPCO010000021.1"/>
</dbReference>
<evidence type="ECO:0000313" key="3">
    <source>
        <dbReference type="Proteomes" id="UP001490330"/>
    </source>
</evidence>